<keyword evidence="2" id="KW-0479">Metal-binding</keyword>
<keyword evidence="5" id="KW-0804">Transcription</keyword>
<evidence type="ECO:0000256" key="1">
    <source>
        <dbReference type="ARBA" id="ARBA00004123"/>
    </source>
</evidence>
<evidence type="ECO:0000256" key="3">
    <source>
        <dbReference type="ARBA" id="ARBA00023015"/>
    </source>
</evidence>
<dbReference type="PANTHER" id="PTHR46910">
    <property type="entry name" value="TRANSCRIPTION FACTOR PDR1"/>
    <property type="match status" value="1"/>
</dbReference>
<dbReference type="RefSeq" id="XP_002483979.1">
    <property type="nucleotide sequence ID" value="XM_002483934.1"/>
</dbReference>
<dbReference type="Gene3D" id="4.10.240.10">
    <property type="entry name" value="Zn(2)-C6 fungal-type DNA-binding domain"/>
    <property type="match status" value="1"/>
</dbReference>
<evidence type="ECO:0000313" key="9">
    <source>
        <dbReference type="Proteomes" id="UP000001745"/>
    </source>
</evidence>
<feature type="compositionally biased region" description="Basic residues" evidence="7">
    <location>
        <begin position="163"/>
        <end position="176"/>
    </location>
</feature>
<comment type="subcellular location">
    <subcellularLocation>
        <location evidence="1">Nucleus</location>
    </subcellularLocation>
</comment>
<dbReference type="GO" id="GO:0000981">
    <property type="term" value="F:DNA-binding transcription factor activity, RNA polymerase II-specific"/>
    <property type="evidence" value="ECO:0007669"/>
    <property type="project" value="InterPro"/>
</dbReference>
<organism evidence="8 9">
    <name type="scientific">Talaromyces stipitatus (strain ATCC 10500 / CBS 375.48 / QM 6759 / NRRL 1006)</name>
    <name type="common">Penicillium stipitatum</name>
    <dbReference type="NCBI Taxonomy" id="441959"/>
    <lineage>
        <taxon>Eukaryota</taxon>
        <taxon>Fungi</taxon>
        <taxon>Dikarya</taxon>
        <taxon>Ascomycota</taxon>
        <taxon>Pezizomycotina</taxon>
        <taxon>Eurotiomycetes</taxon>
        <taxon>Eurotiomycetidae</taxon>
        <taxon>Eurotiales</taxon>
        <taxon>Trichocomaceae</taxon>
        <taxon>Talaromyces</taxon>
        <taxon>Talaromyces sect. Talaromyces</taxon>
    </lineage>
</organism>
<keyword evidence="3" id="KW-0805">Transcription regulation</keyword>
<dbReference type="PANTHER" id="PTHR46910:SF3">
    <property type="entry name" value="HALOTOLERANCE PROTEIN 9-RELATED"/>
    <property type="match status" value="1"/>
</dbReference>
<dbReference type="HOGENOM" id="CLU_071883_1_0_1"/>
<keyword evidence="4" id="KW-0238">DNA-binding</keyword>
<feature type="compositionally biased region" description="Polar residues" evidence="7">
    <location>
        <begin position="237"/>
        <end position="253"/>
    </location>
</feature>
<dbReference type="AlphaFoldDB" id="B8MGJ4"/>
<evidence type="ECO:0000256" key="7">
    <source>
        <dbReference type="SAM" id="MobiDB-lite"/>
    </source>
</evidence>
<dbReference type="InterPro" id="IPR036864">
    <property type="entry name" value="Zn2-C6_fun-type_DNA-bd_sf"/>
</dbReference>
<dbReference type="Proteomes" id="UP000001745">
    <property type="component" value="Unassembled WGS sequence"/>
</dbReference>
<feature type="compositionally biased region" description="Polar residues" evidence="7">
    <location>
        <begin position="205"/>
        <end position="218"/>
    </location>
</feature>
<dbReference type="EMBL" id="EQ962656">
    <property type="protein sequence ID" value="EED16745.1"/>
    <property type="molecule type" value="Genomic_DNA"/>
</dbReference>
<sequence length="265" mass="30356">MKPEKNKVSRITIACNPCRSRKQKKSSILELTLCRPECEQCSSYNRTCEWPEQLKRGPPKGYVEALEQRLHETEDVLLKVLSQLNEAQLTSILSAPNAFPVDDVPQDNGTPNRFPMLHARNRGVEHWKSFPLRDAESIRKWQQDFHRIRSTSSSSLPNENHWRSSRPSRRRSSRKNARVDSGSAENLPNAQSPIDELPSEANGKFQDSNLYSRRTVNGGTSGNRPLRPKMNFHIPAPTNQHESNSSHLSSWNAAPSKEFQEQFMW</sequence>
<proteinExistence type="predicted"/>
<evidence type="ECO:0000313" key="8">
    <source>
        <dbReference type="EMBL" id="EED16745.1"/>
    </source>
</evidence>
<dbReference type="OrthoDB" id="10261408at2759"/>
<name>B8MGJ4_TALSN</name>
<feature type="region of interest" description="Disordered" evidence="7">
    <location>
        <begin position="149"/>
        <end position="265"/>
    </location>
</feature>
<evidence type="ECO:0000256" key="6">
    <source>
        <dbReference type="ARBA" id="ARBA00023242"/>
    </source>
</evidence>
<dbReference type="InParanoid" id="B8MGJ4"/>
<evidence type="ECO:0000256" key="2">
    <source>
        <dbReference type="ARBA" id="ARBA00022723"/>
    </source>
</evidence>
<dbReference type="GO" id="GO:0008270">
    <property type="term" value="F:zinc ion binding"/>
    <property type="evidence" value="ECO:0007669"/>
    <property type="project" value="InterPro"/>
</dbReference>
<dbReference type="InterPro" id="IPR050987">
    <property type="entry name" value="AtrR-like"/>
</dbReference>
<dbReference type="SUPFAM" id="SSF57701">
    <property type="entry name" value="Zn2/Cys6 DNA-binding domain"/>
    <property type="match status" value="1"/>
</dbReference>
<gene>
    <name evidence="8" type="ORF">TSTA_018170</name>
</gene>
<dbReference type="GeneID" id="8100927"/>
<accession>B8MGJ4</accession>
<evidence type="ECO:0000256" key="4">
    <source>
        <dbReference type="ARBA" id="ARBA00023125"/>
    </source>
</evidence>
<keyword evidence="9" id="KW-1185">Reference proteome</keyword>
<dbReference type="GO" id="GO:0005634">
    <property type="term" value="C:nucleus"/>
    <property type="evidence" value="ECO:0007669"/>
    <property type="project" value="UniProtKB-SubCell"/>
</dbReference>
<reference evidence="9" key="1">
    <citation type="journal article" date="2015" name="Genome Announc.">
        <title>Genome sequence of the AIDS-associated pathogen Penicillium marneffei (ATCC18224) and its near taxonomic relative Talaromyces stipitatus (ATCC10500).</title>
        <authorList>
            <person name="Nierman W.C."/>
            <person name="Fedorova-Abrams N.D."/>
            <person name="Andrianopoulos A."/>
        </authorList>
    </citation>
    <scope>NUCLEOTIDE SEQUENCE [LARGE SCALE GENOMIC DNA]</scope>
    <source>
        <strain evidence="9">ATCC 10500 / CBS 375.48 / QM 6759 / NRRL 1006</strain>
    </source>
</reference>
<dbReference type="eggNOG" id="ENOG502SYIX">
    <property type="taxonomic scope" value="Eukaryota"/>
</dbReference>
<evidence type="ECO:0000256" key="5">
    <source>
        <dbReference type="ARBA" id="ARBA00023163"/>
    </source>
</evidence>
<dbReference type="GO" id="GO:0003677">
    <property type="term" value="F:DNA binding"/>
    <property type="evidence" value="ECO:0007669"/>
    <property type="project" value="UniProtKB-KW"/>
</dbReference>
<dbReference type="PhylomeDB" id="B8MGJ4"/>
<protein>
    <submittedName>
        <fullName evidence="8">C6 finger domain protein, putative</fullName>
    </submittedName>
</protein>
<feature type="compositionally biased region" description="Polar residues" evidence="7">
    <location>
        <begin position="183"/>
        <end position="192"/>
    </location>
</feature>
<dbReference type="VEuPathDB" id="FungiDB:TSTA_018170"/>
<keyword evidence="6" id="KW-0539">Nucleus</keyword>